<feature type="compositionally biased region" description="Polar residues" evidence="3">
    <location>
        <begin position="43"/>
        <end position="57"/>
    </location>
</feature>
<dbReference type="GO" id="GO:0030371">
    <property type="term" value="F:translation repressor activity"/>
    <property type="evidence" value="ECO:0007669"/>
    <property type="project" value="EnsemblFungi"/>
</dbReference>
<feature type="region of interest" description="Disordered" evidence="3">
    <location>
        <begin position="1"/>
        <end position="159"/>
    </location>
</feature>
<feature type="compositionally biased region" description="Gly residues" evidence="3">
    <location>
        <begin position="245"/>
        <end position="268"/>
    </location>
</feature>
<dbReference type="InParanoid" id="A0A1D2VAX3"/>
<dbReference type="GO" id="GO:0141014">
    <property type="term" value="P:ribosome hibernation"/>
    <property type="evidence" value="ECO:0007669"/>
    <property type="project" value="EnsemblFungi"/>
</dbReference>
<keyword evidence="6" id="KW-1185">Reference proteome</keyword>
<protein>
    <recommendedName>
        <fullName evidence="4">Hyaluronan/mRNA-binding protein domain-containing protein</fullName>
    </recommendedName>
</protein>
<dbReference type="Pfam" id="PF09598">
    <property type="entry name" value="Stm1_N"/>
    <property type="match status" value="1"/>
</dbReference>
<evidence type="ECO:0000313" key="6">
    <source>
        <dbReference type="Proteomes" id="UP000095038"/>
    </source>
</evidence>
<evidence type="ECO:0000256" key="3">
    <source>
        <dbReference type="SAM" id="MobiDB-lite"/>
    </source>
</evidence>
<dbReference type="InterPro" id="IPR019084">
    <property type="entry name" value="STM1-like_N"/>
</dbReference>
<dbReference type="GO" id="GO:0042162">
    <property type="term" value="F:telomeric DNA binding"/>
    <property type="evidence" value="ECO:0007669"/>
    <property type="project" value="EnsemblFungi"/>
</dbReference>
<dbReference type="GO" id="GO:0043558">
    <property type="term" value="P:regulation of translational initiation in response to stress"/>
    <property type="evidence" value="ECO:0007669"/>
    <property type="project" value="EnsemblFungi"/>
</dbReference>
<name>A0A1D2VAX3_9ASCO</name>
<dbReference type="GO" id="GO:0005634">
    <property type="term" value="C:nucleus"/>
    <property type="evidence" value="ECO:0007669"/>
    <property type="project" value="TreeGrafter"/>
</dbReference>
<sequence length="302" mass="33027">MSFNKNPFDLLGNDQVEETSRPPLPKEIVKKTTSSKKADVAPTKTTRPLKNSRSKPTGNEAVFRSKDLIRNPNKTRPTDAPASTINPRRAKKDFVGDRQSRTGKTDSAKKIKQAWGDDDKELDTELAAAQDVAEEKVEEKVEGEGEEEEEPKETGPVQQTLEEYLASLKVETEGLAATPVRKANQGSESKWNANEVLVKEKEVFVESSLSKKVKSKSKKEKQHLDFEATFFDELPRGGRGRGGFRGRGGSRGGSRGGPRGGSRGGRGPFKGSRDGRSNGRSANPDTEKKSVVIDDANFPSLS</sequence>
<dbReference type="GO" id="GO:0005737">
    <property type="term" value="C:cytoplasm"/>
    <property type="evidence" value="ECO:0007669"/>
    <property type="project" value="UniProtKB-SubCell"/>
</dbReference>
<feature type="region of interest" description="Disordered" evidence="3">
    <location>
        <begin position="204"/>
        <end position="302"/>
    </location>
</feature>
<evidence type="ECO:0000256" key="2">
    <source>
        <dbReference type="ARBA" id="ARBA00022490"/>
    </source>
</evidence>
<evidence type="ECO:0000313" key="5">
    <source>
        <dbReference type="EMBL" id="ODV58603.1"/>
    </source>
</evidence>
<dbReference type="InterPro" id="IPR006861">
    <property type="entry name" value="HABP4_PAIRBP1-bd"/>
</dbReference>
<feature type="compositionally biased region" description="Basic residues" evidence="3">
    <location>
        <begin position="211"/>
        <end position="221"/>
    </location>
</feature>
<organism evidence="5 6">
    <name type="scientific">Ascoidea rubescens DSM 1968</name>
    <dbReference type="NCBI Taxonomy" id="1344418"/>
    <lineage>
        <taxon>Eukaryota</taxon>
        <taxon>Fungi</taxon>
        <taxon>Dikarya</taxon>
        <taxon>Ascomycota</taxon>
        <taxon>Saccharomycotina</taxon>
        <taxon>Saccharomycetes</taxon>
        <taxon>Ascoideaceae</taxon>
        <taxon>Ascoidea</taxon>
    </lineage>
</organism>
<dbReference type="GO" id="GO:0043022">
    <property type="term" value="F:ribosome binding"/>
    <property type="evidence" value="ECO:0007669"/>
    <property type="project" value="EnsemblFungi"/>
</dbReference>
<feature type="domain" description="Hyaluronan/mRNA-binding protein" evidence="4">
    <location>
        <begin position="90"/>
        <end position="186"/>
    </location>
</feature>
<dbReference type="GO" id="GO:0061770">
    <property type="term" value="F:translation elongation factor binding"/>
    <property type="evidence" value="ECO:0007669"/>
    <property type="project" value="EnsemblFungi"/>
</dbReference>
<dbReference type="PANTHER" id="PTHR12299:SF17">
    <property type="entry name" value="AT19571P-RELATED"/>
    <property type="match status" value="1"/>
</dbReference>
<dbReference type="GO" id="GO:0031929">
    <property type="term" value="P:TOR signaling"/>
    <property type="evidence" value="ECO:0007669"/>
    <property type="project" value="EnsemblFungi"/>
</dbReference>
<keyword evidence="2" id="KW-0963">Cytoplasm</keyword>
<dbReference type="Proteomes" id="UP000095038">
    <property type="component" value="Unassembled WGS sequence"/>
</dbReference>
<dbReference type="OrthoDB" id="5426471at2759"/>
<dbReference type="GeneID" id="30968410"/>
<dbReference type="GO" id="GO:0003723">
    <property type="term" value="F:RNA binding"/>
    <property type="evidence" value="ECO:0007669"/>
    <property type="project" value="InterPro"/>
</dbReference>
<feature type="compositionally biased region" description="Basic and acidic residues" evidence="3">
    <location>
        <begin position="133"/>
        <end position="143"/>
    </location>
</feature>
<reference evidence="6" key="1">
    <citation type="submission" date="2016-05" db="EMBL/GenBank/DDBJ databases">
        <title>Comparative genomics of biotechnologically important yeasts.</title>
        <authorList>
            <consortium name="DOE Joint Genome Institute"/>
            <person name="Riley R."/>
            <person name="Haridas S."/>
            <person name="Wolfe K.H."/>
            <person name="Lopes M.R."/>
            <person name="Hittinger C.T."/>
            <person name="Goker M."/>
            <person name="Salamov A."/>
            <person name="Wisecaver J."/>
            <person name="Long T.M."/>
            <person name="Aerts A.L."/>
            <person name="Barry K."/>
            <person name="Choi C."/>
            <person name="Clum A."/>
            <person name="Coughlan A.Y."/>
            <person name="Deshpande S."/>
            <person name="Douglass A.P."/>
            <person name="Hanson S.J."/>
            <person name="Klenk H.-P."/>
            <person name="Labutti K."/>
            <person name="Lapidus A."/>
            <person name="Lindquist E."/>
            <person name="Lipzen A."/>
            <person name="Meier-Kolthoff J.P."/>
            <person name="Ohm R.A."/>
            <person name="Otillar R.P."/>
            <person name="Pangilinan J."/>
            <person name="Peng Y."/>
            <person name="Rokas A."/>
            <person name="Rosa C.A."/>
            <person name="Scheuner C."/>
            <person name="Sibirny A.A."/>
            <person name="Slot J.C."/>
            <person name="Stielow J.B."/>
            <person name="Sun H."/>
            <person name="Kurtzman C.P."/>
            <person name="Blackwell M."/>
            <person name="Grigoriev I.V."/>
            <person name="Jeffries T.W."/>
        </authorList>
    </citation>
    <scope>NUCLEOTIDE SEQUENCE [LARGE SCALE GENOMIC DNA]</scope>
    <source>
        <strain evidence="6">DSM 1968</strain>
    </source>
</reference>
<dbReference type="FunCoup" id="A0A1D2VAX3">
    <property type="interactions" value="323"/>
</dbReference>
<feature type="compositionally biased region" description="Basic and acidic residues" evidence="3">
    <location>
        <begin position="92"/>
        <end position="109"/>
    </location>
</feature>
<dbReference type="Gene3D" id="6.10.140.1040">
    <property type="match status" value="1"/>
</dbReference>
<proteinExistence type="predicted"/>
<dbReference type="EMBL" id="KV454491">
    <property type="protein sequence ID" value="ODV58603.1"/>
    <property type="molecule type" value="Genomic_DNA"/>
</dbReference>
<gene>
    <name evidence="5" type="ORF">ASCRUDRAFT_82744</name>
</gene>
<accession>A0A1D2VAX3</accession>
<comment type="subcellular location">
    <subcellularLocation>
        <location evidence="1">Cytoplasm</location>
    </subcellularLocation>
</comment>
<evidence type="ECO:0000256" key="1">
    <source>
        <dbReference type="ARBA" id="ARBA00004496"/>
    </source>
</evidence>
<evidence type="ECO:0000259" key="4">
    <source>
        <dbReference type="SMART" id="SM01233"/>
    </source>
</evidence>
<dbReference type="AlphaFoldDB" id="A0A1D2VAX3"/>
<dbReference type="GO" id="GO:0045142">
    <property type="term" value="F:triplex DNA binding"/>
    <property type="evidence" value="ECO:0007669"/>
    <property type="project" value="EnsemblFungi"/>
</dbReference>
<dbReference type="GO" id="GO:0043066">
    <property type="term" value="P:negative regulation of apoptotic process"/>
    <property type="evidence" value="ECO:0007669"/>
    <property type="project" value="EnsemblFungi"/>
</dbReference>
<dbReference type="SMART" id="SM01233">
    <property type="entry name" value="HABP4_PAI-RBP1"/>
    <property type="match status" value="1"/>
</dbReference>
<dbReference type="GO" id="GO:0006414">
    <property type="term" value="P:translational elongation"/>
    <property type="evidence" value="ECO:0007669"/>
    <property type="project" value="EnsemblFungi"/>
</dbReference>
<dbReference type="PANTHER" id="PTHR12299">
    <property type="entry name" value="HYALURONIC ACID-BINDING PROTEIN 4"/>
    <property type="match status" value="1"/>
</dbReference>
<dbReference type="InterPro" id="IPR039764">
    <property type="entry name" value="HABP4/SERBP1-like"/>
</dbReference>
<dbReference type="GO" id="GO:0000723">
    <property type="term" value="P:telomere maintenance"/>
    <property type="evidence" value="ECO:0007669"/>
    <property type="project" value="EnsemblFungi"/>
</dbReference>
<dbReference type="STRING" id="1344418.A0A1D2VAX3"/>
<dbReference type="RefSeq" id="XP_020044910.1">
    <property type="nucleotide sequence ID" value="XM_020194774.1"/>
</dbReference>